<evidence type="ECO:0000313" key="5">
    <source>
        <dbReference type="Proteomes" id="UP001302059"/>
    </source>
</evidence>
<dbReference type="PROSITE" id="PS51186">
    <property type="entry name" value="GNAT"/>
    <property type="match status" value="1"/>
</dbReference>
<keyword evidence="5" id="KW-1185">Reference proteome</keyword>
<name>A0ABT7JIV7_9DEIO</name>
<dbReference type="Pfam" id="PF00583">
    <property type="entry name" value="Acetyltransf_1"/>
    <property type="match status" value="1"/>
</dbReference>
<feature type="domain" description="N-acetyltransferase" evidence="3">
    <location>
        <begin position="1"/>
        <end position="138"/>
    </location>
</feature>
<comment type="caution">
    <text evidence="4">The sequence shown here is derived from an EMBL/GenBank/DDBJ whole genome shotgun (WGS) entry which is preliminary data.</text>
</comment>
<dbReference type="CDD" id="cd04301">
    <property type="entry name" value="NAT_SF"/>
    <property type="match status" value="1"/>
</dbReference>
<dbReference type="InterPro" id="IPR045039">
    <property type="entry name" value="NSI-like"/>
</dbReference>
<proteinExistence type="predicted"/>
<evidence type="ECO:0000313" key="4">
    <source>
        <dbReference type="EMBL" id="MDL2344876.1"/>
    </source>
</evidence>
<sequence>MRLTDSLDGLTPENLQGFFVGWPNPPTPETFHRLLAGSYRISLAVDEHGQVVGFAQAISDGVLTAFIPLLEVLPEHQGRGLGTALMRHLLGQLEHLYAIDLSCEDDVVPFYQRLGLGRANAMYRRNYGRQSGVPQGHG</sequence>
<keyword evidence="1" id="KW-0808">Transferase</keyword>
<dbReference type="PANTHER" id="PTHR43626:SF4">
    <property type="entry name" value="GCN5-RELATED N-ACETYLTRANSFERASE 2, CHLOROPLASTIC"/>
    <property type="match status" value="1"/>
</dbReference>
<organism evidence="4 5">
    <name type="scientific">Deinococcus rhizophilus</name>
    <dbReference type="NCBI Taxonomy" id="3049544"/>
    <lineage>
        <taxon>Bacteria</taxon>
        <taxon>Thermotogati</taxon>
        <taxon>Deinococcota</taxon>
        <taxon>Deinococci</taxon>
        <taxon>Deinococcales</taxon>
        <taxon>Deinococcaceae</taxon>
        <taxon>Deinococcus</taxon>
    </lineage>
</organism>
<dbReference type="RefSeq" id="WP_285524136.1">
    <property type="nucleotide sequence ID" value="NZ_JASNGB010000121.1"/>
</dbReference>
<gene>
    <name evidence="4" type="ORF">QOL99_12040</name>
</gene>
<dbReference type="InterPro" id="IPR016181">
    <property type="entry name" value="Acyl_CoA_acyltransferase"/>
</dbReference>
<reference evidence="4 5" key="1">
    <citation type="submission" date="2023-05" db="EMBL/GenBank/DDBJ databases">
        <authorList>
            <person name="Gao F."/>
        </authorList>
    </citation>
    <scope>NUCLEOTIDE SEQUENCE [LARGE SCALE GENOMIC DNA]</scope>
    <source>
        <strain evidence="4 5">MIMF12</strain>
    </source>
</reference>
<dbReference type="EMBL" id="JASNGB010000121">
    <property type="protein sequence ID" value="MDL2344876.1"/>
    <property type="molecule type" value="Genomic_DNA"/>
</dbReference>
<dbReference type="PANTHER" id="PTHR43626">
    <property type="entry name" value="ACYL-COA N-ACYLTRANSFERASE"/>
    <property type="match status" value="1"/>
</dbReference>
<protein>
    <submittedName>
        <fullName evidence="4">GNAT family N-acetyltransferase</fullName>
    </submittedName>
</protein>
<dbReference type="SUPFAM" id="SSF55729">
    <property type="entry name" value="Acyl-CoA N-acyltransferases (Nat)"/>
    <property type="match status" value="1"/>
</dbReference>
<evidence type="ECO:0000256" key="2">
    <source>
        <dbReference type="ARBA" id="ARBA00023315"/>
    </source>
</evidence>
<evidence type="ECO:0000256" key="1">
    <source>
        <dbReference type="ARBA" id="ARBA00022679"/>
    </source>
</evidence>
<keyword evidence="2" id="KW-0012">Acyltransferase</keyword>
<accession>A0ABT7JIV7</accession>
<dbReference type="InterPro" id="IPR000182">
    <property type="entry name" value="GNAT_dom"/>
</dbReference>
<dbReference type="Gene3D" id="3.40.630.30">
    <property type="match status" value="1"/>
</dbReference>
<evidence type="ECO:0000259" key="3">
    <source>
        <dbReference type="PROSITE" id="PS51186"/>
    </source>
</evidence>
<dbReference type="Proteomes" id="UP001302059">
    <property type="component" value="Unassembled WGS sequence"/>
</dbReference>